<organism evidence="1 2">
    <name type="scientific">Alsobacter soli</name>
    <dbReference type="NCBI Taxonomy" id="2109933"/>
    <lineage>
        <taxon>Bacteria</taxon>
        <taxon>Pseudomonadati</taxon>
        <taxon>Pseudomonadota</taxon>
        <taxon>Alphaproteobacteria</taxon>
        <taxon>Hyphomicrobiales</taxon>
        <taxon>Alsobacteraceae</taxon>
        <taxon>Alsobacter</taxon>
    </lineage>
</organism>
<keyword evidence="2" id="KW-1185">Reference proteome</keyword>
<evidence type="ECO:0000313" key="2">
    <source>
        <dbReference type="Proteomes" id="UP000239772"/>
    </source>
</evidence>
<dbReference type="EMBL" id="PVZS01000041">
    <property type="protein sequence ID" value="PSC02695.1"/>
    <property type="molecule type" value="Genomic_DNA"/>
</dbReference>
<proteinExistence type="predicted"/>
<evidence type="ECO:0000313" key="1">
    <source>
        <dbReference type="EMBL" id="PSC02695.1"/>
    </source>
</evidence>
<dbReference type="Proteomes" id="UP000239772">
    <property type="component" value="Unassembled WGS sequence"/>
</dbReference>
<protein>
    <submittedName>
        <fullName evidence="1">Uncharacterized protein</fullName>
    </submittedName>
</protein>
<gene>
    <name evidence="1" type="ORF">SLNSH_22810</name>
</gene>
<dbReference type="OrthoDB" id="8005124at2"/>
<dbReference type="AlphaFoldDB" id="A0A2T1HM10"/>
<name>A0A2T1HM10_9HYPH</name>
<reference evidence="2" key="1">
    <citation type="submission" date="2018-03" db="EMBL/GenBank/DDBJ databases">
        <authorList>
            <person name="Sun L."/>
            <person name="Liu H."/>
            <person name="Chen W."/>
            <person name="Huang K."/>
            <person name="Liu W."/>
            <person name="Gao X."/>
        </authorList>
    </citation>
    <scope>NUCLEOTIDE SEQUENCE [LARGE SCALE GENOMIC DNA]</scope>
    <source>
        <strain evidence="2">SH9</strain>
    </source>
</reference>
<accession>A0A2T1HM10</accession>
<sequence length="96" mass="10993">MDSHILRPFDRDVAITTRQAMRIIGATTLQTARNWAERYEVGRRSVGSQFRISLPALLMALEENWTALAAYHLGQRDTATYADYLRRARALKSELP</sequence>
<comment type="caution">
    <text evidence="1">The sequence shown here is derived from an EMBL/GenBank/DDBJ whole genome shotgun (WGS) entry which is preliminary data.</text>
</comment>
<dbReference type="RefSeq" id="WP_106340342.1">
    <property type="nucleotide sequence ID" value="NZ_PVZS01000041.1"/>
</dbReference>